<dbReference type="GO" id="GO:0050660">
    <property type="term" value="F:flavin adenine dinucleotide binding"/>
    <property type="evidence" value="ECO:0007669"/>
    <property type="project" value="InterPro"/>
</dbReference>
<keyword evidence="6" id="KW-0285">Flavoprotein</keyword>
<comment type="cofactor">
    <cofactor evidence="17">
        <name>FAD</name>
        <dbReference type="ChEBI" id="CHEBI:57692"/>
    </cofactor>
    <text evidence="17">Binds 1 FAD per subunit.</text>
</comment>
<dbReference type="FunFam" id="3.30.390.30:FF:000003">
    <property type="entry name" value="Glutathione reductase"/>
    <property type="match status" value="1"/>
</dbReference>
<dbReference type="Gene3D" id="3.50.50.60">
    <property type="entry name" value="FAD/NAD(P)-binding domain"/>
    <property type="match status" value="1"/>
</dbReference>
<dbReference type="GO" id="GO:0004362">
    <property type="term" value="F:glutathione-disulfide reductase (NADPH) activity"/>
    <property type="evidence" value="ECO:0007669"/>
    <property type="project" value="UniProtKB-EC"/>
</dbReference>
<dbReference type="EC" id="1.8.1.7" evidence="4"/>
<evidence type="ECO:0000256" key="8">
    <source>
        <dbReference type="ARBA" id="ARBA00022857"/>
    </source>
</evidence>
<dbReference type="GO" id="GO:0034599">
    <property type="term" value="P:cellular response to oxidative stress"/>
    <property type="evidence" value="ECO:0007669"/>
    <property type="project" value="TreeGrafter"/>
</dbReference>
<gene>
    <name evidence="20" type="primary">gsr</name>
</gene>
<dbReference type="GO" id="GO:0005739">
    <property type="term" value="C:mitochondrion"/>
    <property type="evidence" value="ECO:0007669"/>
    <property type="project" value="UniProtKB-SubCell"/>
</dbReference>
<keyword evidence="17" id="KW-0547">Nucleotide-binding</keyword>
<name>A0A671MVS1_9TELE</name>
<evidence type="ECO:0000256" key="5">
    <source>
        <dbReference type="ARBA" id="ARBA00022490"/>
    </source>
</evidence>
<proteinExistence type="inferred from homology"/>
<dbReference type="Proteomes" id="UP000472260">
    <property type="component" value="Unassembled WGS sequence"/>
</dbReference>
<evidence type="ECO:0000256" key="11">
    <source>
        <dbReference type="ARBA" id="ARBA00023128"/>
    </source>
</evidence>
<evidence type="ECO:0000256" key="12">
    <source>
        <dbReference type="ARBA" id="ARBA00023157"/>
    </source>
</evidence>
<evidence type="ECO:0000256" key="7">
    <source>
        <dbReference type="ARBA" id="ARBA00022827"/>
    </source>
</evidence>
<evidence type="ECO:0000256" key="16">
    <source>
        <dbReference type="PIRSR" id="PIRSR000350-2"/>
    </source>
</evidence>
<keyword evidence="10" id="KW-0560">Oxidoreductase</keyword>
<organism evidence="20 21">
    <name type="scientific">Sinocyclocheilus anshuiensis</name>
    <dbReference type="NCBI Taxonomy" id="1608454"/>
    <lineage>
        <taxon>Eukaryota</taxon>
        <taxon>Metazoa</taxon>
        <taxon>Chordata</taxon>
        <taxon>Craniata</taxon>
        <taxon>Vertebrata</taxon>
        <taxon>Euteleostomi</taxon>
        <taxon>Actinopterygii</taxon>
        <taxon>Neopterygii</taxon>
        <taxon>Teleostei</taxon>
        <taxon>Ostariophysi</taxon>
        <taxon>Cypriniformes</taxon>
        <taxon>Cyprinidae</taxon>
        <taxon>Cyprininae</taxon>
        <taxon>Sinocyclocheilus</taxon>
    </lineage>
</organism>
<dbReference type="InterPro" id="IPR023753">
    <property type="entry name" value="FAD/NAD-binding_dom"/>
</dbReference>
<dbReference type="GO" id="GO:0045454">
    <property type="term" value="P:cell redox homeostasis"/>
    <property type="evidence" value="ECO:0007669"/>
    <property type="project" value="InterPro"/>
</dbReference>
<keyword evidence="9" id="KW-0809">Transit peptide</keyword>
<evidence type="ECO:0000256" key="14">
    <source>
        <dbReference type="ARBA" id="ARBA00049142"/>
    </source>
</evidence>
<dbReference type="InterPro" id="IPR001100">
    <property type="entry name" value="Pyr_nuc-diS_OxRdtase"/>
</dbReference>
<dbReference type="GO" id="GO:0006749">
    <property type="term" value="P:glutathione metabolic process"/>
    <property type="evidence" value="ECO:0007669"/>
    <property type="project" value="TreeGrafter"/>
</dbReference>
<keyword evidence="17" id="KW-0520">NAD</keyword>
<evidence type="ECO:0000256" key="10">
    <source>
        <dbReference type="ARBA" id="ARBA00023002"/>
    </source>
</evidence>
<feature type="domain" description="FAD/NAD(P)-binding" evidence="19">
    <location>
        <begin position="10"/>
        <end position="335"/>
    </location>
</feature>
<evidence type="ECO:0000256" key="9">
    <source>
        <dbReference type="ARBA" id="ARBA00022946"/>
    </source>
</evidence>
<comment type="catalytic activity">
    <reaction evidence="14">
        <text>2 glutathione + NADP(+) = glutathione disulfide + NADPH + H(+)</text>
        <dbReference type="Rhea" id="RHEA:11740"/>
        <dbReference type="ChEBI" id="CHEBI:15378"/>
        <dbReference type="ChEBI" id="CHEBI:57783"/>
        <dbReference type="ChEBI" id="CHEBI:57925"/>
        <dbReference type="ChEBI" id="CHEBI:58297"/>
        <dbReference type="ChEBI" id="CHEBI:58349"/>
        <dbReference type="EC" id="1.8.1.7"/>
    </reaction>
</comment>
<feature type="binding site" evidence="17">
    <location>
        <position position="288"/>
    </location>
    <ligand>
        <name>NAD(+)</name>
        <dbReference type="ChEBI" id="CHEBI:57540"/>
    </ligand>
</feature>
<evidence type="ECO:0000256" key="6">
    <source>
        <dbReference type="ARBA" id="ARBA00022630"/>
    </source>
</evidence>
<dbReference type="SUPFAM" id="SSF51905">
    <property type="entry name" value="FAD/NAD(P)-binding domain"/>
    <property type="match status" value="1"/>
</dbReference>
<dbReference type="InterPro" id="IPR036188">
    <property type="entry name" value="FAD/NAD-bd_sf"/>
</dbReference>
<feature type="binding site" evidence="17">
    <location>
        <position position="329"/>
    </location>
    <ligand>
        <name>FAD</name>
        <dbReference type="ChEBI" id="CHEBI:57692"/>
    </ligand>
</feature>
<dbReference type="InterPro" id="IPR046952">
    <property type="entry name" value="GSHR/TRXR-like"/>
</dbReference>
<dbReference type="PRINTS" id="PR00368">
    <property type="entry name" value="FADPNR"/>
</dbReference>
<evidence type="ECO:0000313" key="21">
    <source>
        <dbReference type="Proteomes" id="UP000472260"/>
    </source>
</evidence>
<evidence type="ECO:0000256" key="13">
    <source>
        <dbReference type="ARBA" id="ARBA00023284"/>
    </source>
</evidence>
<keyword evidence="13" id="KW-0676">Redox-active center</keyword>
<sequence length="432" mass="47381">MASESVTRFDFLVIGGGSGGLAGARRAAELGATAAVIERNKLGGTCVSNDRPAPVMWNTSTHAEYLHDHEDYGFEEAKAHFNWQLIKRKRDAYVSRLSQIYRNNLDKAKIESIHGYARFTDDPEPTVEVNGKKYTAPHILIATGGHPSTVSENDVPGASLGIISDGFFELDSCPKRSVIVGAGYIAVEMAGILSTLGSKTSIIIRQKSMTVFFLFKVLRNFDALISSNCTKELQNHGIDLWKNTQVRSVQKTDKGLSVTLVTKDPDDKDAQEKYDTIHEVDCLLWAIGREPNTSGLNLSSIGVKLDEKGHIVVDEFQNTTRAGVYAVGDVCGRALLTPDEAIKTWGKDNVKVYTTSFTPMYYAITTRKSQCIMKLVCAGKNEKVVGLHMQGFGCDEMLQGFAVAINMGATKEDFDRTIAIHPTSSEELVTLR</sequence>
<evidence type="ECO:0000256" key="3">
    <source>
        <dbReference type="ARBA" id="ARBA00007532"/>
    </source>
</evidence>
<feature type="active site" description="Proton acceptor" evidence="16">
    <location>
        <position position="421"/>
    </location>
</feature>
<evidence type="ECO:0000256" key="2">
    <source>
        <dbReference type="ARBA" id="ARBA00004496"/>
    </source>
</evidence>
<dbReference type="Pfam" id="PF02852">
    <property type="entry name" value="Pyr_redox_dim"/>
    <property type="match status" value="1"/>
</dbReference>
<evidence type="ECO:0000256" key="15">
    <source>
        <dbReference type="ARBA" id="ARBA00074335"/>
    </source>
</evidence>
<evidence type="ECO:0000259" key="18">
    <source>
        <dbReference type="Pfam" id="PF02852"/>
    </source>
</evidence>
<reference evidence="20" key="1">
    <citation type="submission" date="2025-08" db="UniProtKB">
        <authorList>
            <consortium name="Ensembl"/>
        </authorList>
    </citation>
    <scope>IDENTIFICATION</scope>
</reference>
<dbReference type="InterPro" id="IPR004099">
    <property type="entry name" value="Pyr_nucl-diS_OxRdtase_dimer"/>
</dbReference>
<dbReference type="Gene3D" id="3.30.390.30">
    <property type="match status" value="1"/>
</dbReference>
<dbReference type="FunFam" id="3.50.50.60:FF:000484">
    <property type="entry name" value="Glutathione reductase, mitochondrial"/>
    <property type="match status" value="1"/>
</dbReference>
<dbReference type="Ensembl" id="ENSSANT00000040014.1">
    <property type="protein sequence ID" value="ENSSANP00000037593.1"/>
    <property type="gene ID" value="ENSSANG00000019149.1"/>
</dbReference>
<dbReference type="PIRSF" id="PIRSF000350">
    <property type="entry name" value="Mercury_reductase_MerA"/>
    <property type="match status" value="1"/>
</dbReference>
<keyword evidence="21" id="KW-1185">Reference proteome</keyword>
<dbReference type="Pfam" id="PF07992">
    <property type="entry name" value="Pyr_redox_2"/>
    <property type="match status" value="1"/>
</dbReference>
<dbReference type="InterPro" id="IPR016156">
    <property type="entry name" value="FAD/NAD-linked_Rdtase_dimer_sf"/>
</dbReference>
<keyword evidence="12" id="KW-1015">Disulfide bond</keyword>
<dbReference type="PANTHER" id="PTHR42737:SF2">
    <property type="entry name" value="GLUTATHIONE REDUCTASE"/>
    <property type="match status" value="1"/>
</dbReference>
<evidence type="ECO:0000313" key="20">
    <source>
        <dbReference type="Ensembl" id="ENSSANP00000037593.1"/>
    </source>
</evidence>
<dbReference type="AlphaFoldDB" id="A0A671MVS1"/>
<feature type="domain" description="Pyridine nucleotide-disulphide oxidoreductase dimerisation" evidence="18">
    <location>
        <begin position="336"/>
        <end position="431"/>
    </location>
</feature>
<feature type="binding site" evidence="17">
    <location>
        <begin position="181"/>
        <end position="188"/>
    </location>
    <ligand>
        <name>NAD(+)</name>
        <dbReference type="ChEBI" id="CHEBI:57540"/>
    </ligand>
</feature>
<evidence type="ECO:0000256" key="4">
    <source>
        <dbReference type="ARBA" id="ARBA00012607"/>
    </source>
</evidence>
<evidence type="ECO:0000256" key="1">
    <source>
        <dbReference type="ARBA" id="ARBA00004173"/>
    </source>
</evidence>
<evidence type="ECO:0000259" key="19">
    <source>
        <dbReference type="Pfam" id="PF07992"/>
    </source>
</evidence>
<comment type="subcellular location">
    <subcellularLocation>
        <location evidence="2">Cytoplasm</location>
    </subcellularLocation>
    <subcellularLocation>
        <location evidence="1">Mitochondrion</location>
    </subcellularLocation>
</comment>
<keyword evidence="5" id="KW-0963">Cytoplasm</keyword>
<dbReference type="PANTHER" id="PTHR42737">
    <property type="entry name" value="GLUTATHIONE REDUCTASE"/>
    <property type="match status" value="1"/>
</dbReference>
<evidence type="ECO:0000256" key="17">
    <source>
        <dbReference type="PIRSR" id="PIRSR000350-3"/>
    </source>
</evidence>
<dbReference type="GO" id="GO:0005829">
    <property type="term" value="C:cytosol"/>
    <property type="evidence" value="ECO:0007669"/>
    <property type="project" value="TreeGrafter"/>
</dbReference>
<comment type="similarity">
    <text evidence="3">Belongs to the class-I pyridine nucleotide-disulfide oxidoreductase family.</text>
</comment>
<keyword evidence="11" id="KW-0496">Mitochondrion</keyword>
<keyword evidence="7 17" id="KW-0274">FAD</keyword>
<reference evidence="20" key="2">
    <citation type="submission" date="2025-09" db="UniProtKB">
        <authorList>
            <consortium name="Ensembl"/>
        </authorList>
    </citation>
    <scope>IDENTIFICATION</scope>
</reference>
<accession>A0A671MVS1</accession>
<protein>
    <recommendedName>
        <fullName evidence="15">Glutathione reductase, mitochondrial</fullName>
        <ecNumber evidence="4">1.8.1.7</ecNumber>
    </recommendedName>
</protein>
<keyword evidence="8" id="KW-0521">NADP</keyword>
<dbReference type="SUPFAM" id="SSF55424">
    <property type="entry name" value="FAD/NAD-linked reductases, dimerisation (C-terminal) domain"/>
    <property type="match status" value="1"/>
</dbReference>
<dbReference type="PRINTS" id="PR00411">
    <property type="entry name" value="PNDRDTASEI"/>
</dbReference>